<gene>
    <name evidence="1" type="ORF">S12H4_50769</name>
</gene>
<comment type="caution">
    <text evidence="1">The sequence shown here is derived from an EMBL/GenBank/DDBJ whole genome shotgun (WGS) entry which is preliminary data.</text>
</comment>
<sequence>MGYWNAAFWVASQSVSSGDLLEGVRGTLDKGMDKVTDLVGKAVAVEGIGAPATEEGATKTPRGRTPGAAKDLLEAEAKIDE</sequence>
<reference evidence="1" key="1">
    <citation type="journal article" date="2014" name="Front. Microbiol.">
        <title>High frequency of phylogenetically diverse reductive dehalogenase-homologous genes in deep subseafloor sedimentary metagenomes.</title>
        <authorList>
            <person name="Kawai M."/>
            <person name="Futagami T."/>
            <person name="Toyoda A."/>
            <person name="Takaki Y."/>
            <person name="Nishi S."/>
            <person name="Hori S."/>
            <person name="Arai W."/>
            <person name="Tsubouchi T."/>
            <person name="Morono Y."/>
            <person name="Uchiyama I."/>
            <person name="Ito T."/>
            <person name="Fujiyama A."/>
            <person name="Inagaki F."/>
            <person name="Takami H."/>
        </authorList>
    </citation>
    <scope>NUCLEOTIDE SEQUENCE</scope>
    <source>
        <strain evidence="1">Expedition CK06-06</strain>
    </source>
</reference>
<dbReference type="EMBL" id="BARW01032011">
    <property type="protein sequence ID" value="GAJ08614.1"/>
    <property type="molecule type" value="Genomic_DNA"/>
</dbReference>
<name>X1TTP8_9ZZZZ</name>
<evidence type="ECO:0000313" key="1">
    <source>
        <dbReference type="EMBL" id="GAJ08614.1"/>
    </source>
</evidence>
<protein>
    <submittedName>
        <fullName evidence="1">Uncharacterized protein</fullName>
    </submittedName>
</protein>
<dbReference type="AlphaFoldDB" id="X1TTP8"/>
<proteinExistence type="predicted"/>
<feature type="non-terminal residue" evidence="1">
    <location>
        <position position="81"/>
    </location>
</feature>
<accession>X1TTP8</accession>
<organism evidence="1">
    <name type="scientific">marine sediment metagenome</name>
    <dbReference type="NCBI Taxonomy" id="412755"/>
    <lineage>
        <taxon>unclassified sequences</taxon>
        <taxon>metagenomes</taxon>
        <taxon>ecological metagenomes</taxon>
    </lineage>
</organism>